<organism evidence="2 3">
    <name type="scientific">Melipona bicolor</name>
    <dbReference type="NCBI Taxonomy" id="60889"/>
    <lineage>
        <taxon>Eukaryota</taxon>
        <taxon>Metazoa</taxon>
        <taxon>Ecdysozoa</taxon>
        <taxon>Arthropoda</taxon>
        <taxon>Hexapoda</taxon>
        <taxon>Insecta</taxon>
        <taxon>Pterygota</taxon>
        <taxon>Neoptera</taxon>
        <taxon>Endopterygota</taxon>
        <taxon>Hymenoptera</taxon>
        <taxon>Apocrita</taxon>
        <taxon>Aculeata</taxon>
        <taxon>Apoidea</taxon>
        <taxon>Anthophila</taxon>
        <taxon>Apidae</taxon>
        <taxon>Melipona</taxon>
    </lineage>
</organism>
<feature type="region of interest" description="Disordered" evidence="1">
    <location>
        <begin position="1"/>
        <end position="30"/>
    </location>
</feature>
<accession>A0AA40GGS2</accession>
<evidence type="ECO:0000256" key="1">
    <source>
        <dbReference type="SAM" id="MobiDB-lite"/>
    </source>
</evidence>
<dbReference type="EMBL" id="JAHYIQ010000001">
    <property type="protein sequence ID" value="KAK1137576.1"/>
    <property type="molecule type" value="Genomic_DNA"/>
</dbReference>
<sequence length="66" mass="7561">MLEFTSVDSDDTILNNQYNHPKTKRKENSSLNVQLNSNVCYEINEANVSREEALNTITVFRPQMGV</sequence>
<name>A0AA40GGS2_9HYME</name>
<evidence type="ECO:0000313" key="3">
    <source>
        <dbReference type="Proteomes" id="UP001177670"/>
    </source>
</evidence>
<evidence type="ECO:0000313" key="2">
    <source>
        <dbReference type="EMBL" id="KAK1137576.1"/>
    </source>
</evidence>
<dbReference type="AlphaFoldDB" id="A0AA40GGS2"/>
<proteinExistence type="predicted"/>
<dbReference type="Proteomes" id="UP001177670">
    <property type="component" value="Unassembled WGS sequence"/>
</dbReference>
<gene>
    <name evidence="2" type="ORF">K0M31_002080</name>
</gene>
<comment type="caution">
    <text evidence="2">The sequence shown here is derived from an EMBL/GenBank/DDBJ whole genome shotgun (WGS) entry which is preliminary data.</text>
</comment>
<protein>
    <submittedName>
        <fullName evidence="2">Uncharacterized protein</fullName>
    </submittedName>
</protein>
<keyword evidence="3" id="KW-1185">Reference proteome</keyword>
<reference evidence="2" key="1">
    <citation type="submission" date="2021-10" db="EMBL/GenBank/DDBJ databases">
        <title>Melipona bicolor Genome sequencing and assembly.</title>
        <authorList>
            <person name="Araujo N.S."/>
            <person name="Arias M.C."/>
        </authorList>
    </citation>
    <scope>NUCLEOTIDE SEQUENCE</scope>
    <source>
        <strain evidence="2">USP_2M_L1-L4_2017</strain>
        <tissue evidence="2">Whole body</tissue>
    </source>
</reference>